<feature type="region of interest" description="Disordered" evidence="2">
    <location>
        <begin position="19"/>
        <end position="56"/>
    </location>
</feature>
<evidence type="ECO:0000256" key="3">
    <source>
        <dbReference type="SAM" id="Phobius"/>
    </source>
</evidence>
<sequence length="395" mass="43870">MDRRPNVSSFGNMSIFQKRRSHQLGDNQSSVTPPMTPSRSSSVPKTPINSTTTTSDKGKKLLIDQFYNSINEAQNISSANIANNTNTGSNSSNTINNSNNNSSSTSPNVKNNISSNNSNVDLNSTNTSGNGIMINSSNNNSNNNLRNLFSAFARNQQSVGEKGNVALTEETFRQILRQGGARYITIDSNLLNDDDLATYLLNFDSVVTGEALEPITPPVDQHKNVSMDRDQLKPIERIVSDLTNTMDKNIRKSLSTPSSSSSANISNIQIARLKNYVLQLQKETTTLADELVANKDATTKKYHNEVNSNVSKLKDLLQTLEQLESRLNASKTKISSNKAKMNLDIEEKLQTLEYIDKRIIEYTREAKERKMKMFSVISSVAVVLISIWWSIRVYG</sequence>
<keyword evidence="3" id="KW-0812">Transmembrane</keyword>
<feature type="coiled-coil region" evidence="1">
    <location>
        <begin position="303"/>
        <end position="340"/>
    </location>
</feature>
<organism evidence="4 5">
    <name type="scientific">[Candida] railenensis</name>
    <dbReference type="NCBI Taxonomy" id="45579"/>
    <lineage>
        <taxon>Eukaryota</taxon>
        <taxon>Fungi</taxon>
        <taxon>Dikarya</taxon>
        <taxon>Ascomycota</taxon>
        <taxon>Saccharomycotina</taxon>
        <taxon>Pichiomycetes</taxon>
        <taxon>Debaryomycetaceae</taxon>
        <taxon>Kurtzmaniella</taxon>
    </lineage>
</organism>
<feature type="region of interest" description="Disordered" evidence="2">
    <location>
        <begin position="80"/>
        <end position="127"/>
    </location>
</feature>
<evidence type="ECO:0000256" key="1">
    <source>
        <dbReference type="SAM" id="Coils"/>
    </source>
</evidence>
<gene>
    <name evidence="4" type="ORF">CLIB1423_07S05578</name>
</gene>
<keyword evidence="3" id="KW-1133">Transmembrane helix</keyword>
<keyword evidence="3" id="KW-0472">Membrane</keyword>
<feature type="compositionally biased region" description="Polar residues" evidence="2">
    <location>
        <begin position="24"/>
        <end position="55"/>
    </location>
</feature>
<evidence type="ECO:0000313" key="4">
    <source>
        <dbReference type="EMBL" id="CAH2352702.1"/>
    </source>
</evidence>
<dbReference type="AlphaFoldDB" id="A0A9P0VYA6"/>
<protein>
    <submittedName>
        <fullName evidence="4">Uncharacterized protein</fullName>
    </submittedName>
</protein>
<feature type="transmembrane region" description="Helical" evidence="3">
    <location>
        <begin position="373"/>
        <end position="391"/>
    </location>
</feature>
<keyword evidence="1" id="KW-0175">Coiled coil</keyword>
<evidence type="ECO:0000256" key="2">
    <source>
        <dbReference type="SAM" id="MobiDB-lite"/>
    </source>
</evidence>
<reference evidence="4" key="1">
    <citation type="submission" date="2022-03" db="EMBL/GenBank/DDBJ databases">
        <authorList>
            <person name="Legras J.-L."/>
            <person name="Devillers H."/>
            <person name="Grondin C."/>
        </authorList>
    </citation>
    <scope>NUCLEOTIDE SEQUENCE</scope>
    <source>
        <strain evidence="4">CLIB 1423</strain>
    </source>
</reference>
<proteinExistence type="predicted"/>
<keyword evidence="5" id="KW-1185">Reference proteome</keyword>
<dbReference type="EMBL" id="CAKXYY010000007">
    <property type="protein sequence ID" value="CAH2352702.1"/>
    <property type="molecule type" value="Genomic_DNA"/>
</dbReference>
<evidence type="ECO:0000313" key="5">
    <source>
        <dbReference type="Proteomes" id="UP000837801"/>
    </source>
</evidence>
<dbReference type="Proteomes" id="UP000837801">
    <property type="component" value="Unassembled WGS sequence"/>
</dbReference>
<dbReference type="OrthoDB" id="4026706at2759"/>
<name>A0A9P0VYA6_9ASCO</name>
<accession>A0A9P0VYA6</accession>
<comment type="caution">
    <text evidence="4">The sequence shown here is derived from an EMBL/GenBank/DDBJ whole genome shotgun (WGS) entry which is preliminary data.</text>
</comment>